<dbReference type="EMBL" id="BQKI01000075">
    <property type="protein sequence ID" value="GJN22213.1"/>
    <property type="molecule type" value="Genomic_DNA"/>
</dbReference>
<accession>A0AAV5EFT2</accession>
<dbReference type="PANTHER" id="PTHR35547:SF8">
    <property type="match status" value="1"/>
</dbReference>
<name>A0AAV5EFT2_ELECO</name>
<gene>
    <name evidence="2" type="primary">gb09761</name>
    <name evidence="2" type="ORF">PR202_gb09761</name>
</gene>
<dbReference type="PANTHER" id="PTHR35547">
    <property type="entry name" value="OS06G0249350 PROTEIN-RELATED"/>
    <property type="match status" value="1"/>
</dbReference>
<proteinExistence type="predicted"/>
<sequence length="62" mass="6687">MLLAVSASARRLEGDKPQDATDTSSGDHPIIIKFLKNLYLQQLTGPGASCGTYDQNNPNCHN</sequence>
<reference evidence="2" key="2">
    <citation type="submission" date="2021-12" db="EMBL/GenBank/DDBJ databases">
        <title>Resequencing data analysis of finger millet.</title>
        <authorList>
            <person name="Hatakeyama M."/>
            <person name="Aluri S."/>
            <person name="Balachadran M.T."/>
            <person name="Sivarajan S.R."/>
            <person name="Poveda L."/>
            <person name="Shimizu-Inatsugi R."/>
            <person name="Schlapbach R."/>
            <person name="Sreeman S.M."/>
            <person name="Shimizu K.K."/>
        </authorList>
    </citation>
    <scope>NUCLEOTIDE SEQUENCE</scope>
</reference>
<feature type="compositionally biased region" description="Basic and acidic residues" evidence="1">
    <location>
        <begin position="10"/>
        <end position="19"/>
    </location>
</feature>
<dbReference type="Proteomes" id="UP001054889">
    <property type="component" value="Unassembled WGS sequence"/>
</dbReference>
<keyword evidence="3" id="KW-1185">Reference proteome</keyword>
<reference evidence="2" key="1">
    <citation type="journal article" date="2018" name="DNA Res.">
        <title>Multiple hybrid de novo genome assembly of finger millet, an orphan allotetraploid crop.</title>
        <authorList>
            <person name="Hatakeyama M."/>
            <person name="Aluri S."/>
            <person name="Balachadran M.T."/>
            <person name="Sivarajan S.R."/>
            <person name="Patrignani A."/>
            <person name="Gruter S."/>
            <person name="Poveda L."/>
            <person name="Shimizu-Inatsugi R."/>
            <person name="Baeten J."/>
            <person name="Francoijs K.J."/>
            <person name="Nataraja K.N."/>
            <person name="Reddy Y.A.N."/>
            <person name="Phadnis S."/>
            <person name="Ravikumar R.L."/>
            <person name="Schlapbach R."/>
            <person name="Sreeman S.M."/>
            <person name="Shimizu K.K."/>
        </authorList>
    </citation>
    <scope>NUCLEOTIDE SEQUENCE</scope>
</reference>
<evidence type="ECO:0000256" key="1">
    <source>
        <dbReference type="SAM" id="MobiDB-lite"/>
    </source>
</evidence>
<organism evidence="2 3">
    <name type="scientific">Eleusine coracana subsp. coracana</name>
    <dbReference type="NCBI Taxonomy" id="191504"/>
    <lineage>
        <taxon>Eukaryota</taxon>
        <taxon>Viridiplantae</taxon>
        <taxon>Streptophyta</taxon>
        <taxon>Embryophyta</taxon>
        <taxon>Tracheophyta</taxon>
        <taxon>Spermatophyta</taxon>
        <taxon>Magnoliopsida</taxon>
        <taxon>Liliopsida</taxon>
        <taxon>Poales</taxon>
        <taxon>Poaceae</taxon>
        <taxon>PACMAD clade</taxon>
        <taxon>Chloridoideae</taxon>
        <taxon>Cynodonteae</taxon>
        <taxon>Eleusininae</taxon>
        <taxon>Eleusine</taxon>
    </lineage>
</organism>
<feature type="region of interest" description="Disordered" evidence="1">
    <location>
        <begin position="1"/>
        <end position="26"/>
    </location>
</feature>
<comment type="caution">
    <text evidence="2">The sequence shown here is derived from an EMBL/GenBank/DDBJ whole genome shotgun (WGS) entry which is preliminary data.</text>
</comment>
<dbReference type="AlphaFoldDB" id="A0AAV5EFT2"/>
<evidence type="ECO:0000313" key="2">
    <source>
        <dbReference type="EMBL" id="GJN22213.1"/>
    </source>
</evidence>
<protein>
    <submittedName>
        <fullName evidence="2">Uncharacterized protein</fullName>
    </submittedName>
</protein>
<evidence type="ECO:0000313" key="3">
    <source>
        <dbReference type="Proteomes" id="UP001054889"/>
    </source>
</evidence>